<dbReference type="eggNOG" id="COG0582">
    <property type="taxonomic scope" value="Bacteria"/>
</dbReference>
<dbReference type="HOGENOM" id="CLU_3167344_0_0_6"/>
<proteinExistence type="predicted"/>
<accession>E0SB36</accession>
<dbReference type="KEGG" id="ddd:Dda3937_01415"/>
<name>E0SB36_DICD3</name>
<dbReference type="EMBL" id="CP002038">
    <property type="protein sequence ID" value="ADM97134.1"/>
    <property type="molecule type" value="Genomic_DNA"/>
</dbReference>
<dbReference type="STRING" id="198628.Dda3937_01415"/>
<gene>
    <name evidence="1" type="ordered locus">Dda3937_01415</name>
</gene>
<reference evidence="1 2" key="1">
    <citation type="journal article" date="2011" name="J. Bacteriol.">
        <title>Genome sequence of the plant-pathogenic bacterium Dickeya dadantii 3937.</title>
        <authorList>
            <person name="Glasner J.D."/>
            <person name="Yang C.H."/>
            <person name="Reverchon S."/>
            <person name="Hugouvieux-Cotte-Pattat N."/>
            <person name="Condemine G."/>
            <person name="Bohin J.P."/>
            <person name="Van Gijsegem F."/>
            <person name="Yang S."/>
            <person name="Franza T."/>
            <person name="Expert D."/>
            <person name="Plunkett G. III"/>
            <person name="San Francisco M.J."/>
            <person name="Charkowski A.O."/>
            <person name="Py B."/>
            <person name="Bell K."/>
            <person name="Rauscher L."/>
            <person name="Rodriguez-Palenzuela P."/>
            <person name="Toussaint A."/>
            <person name="Holeva M.C."/>
            <person name="He S.Y."/>
            <person name="Douet V."/>
            <person name="Boccara M."/>
            <person name="Blanco C."/>
            <person name="Toth I."/>
            <person name="Anderson B.D."/>
            <person name="Biehl B.S."/>
            <person name="Mau B."/>
            <person name="Flynn S.M."/>
            <person name="Barras F."/>
            <person name="Lindeberg M."/>
            <person name="Birch P.R."/>
            <person name="Tsuyumu S."/>
            <person name="Shi X."/>
            <person name="Hibbing M."/>
            <person name="Yap M.N."/>
            <person name="Carpentier M."/>
            <person name="Dassa E."/>
            <person name="Umehara M."/>
            <person name="Kim J.F."/>
            <person name="Rusch M."/>
            <person name="Soni P."/>
            <person name="Mayhew G.F."/>
            <person name="Fouts D.E."/>
            <person name="Gill S.R."/>
            <person name="Blattner F.R."/>
            <person name="Keen N.T."/>
            <person name="Perna N.T."/>
        </authorList>
    </citation>
    <scope>NUCLEOTIDE SEQUENCE [LARGE SCALE GENOMIC DNA]</scope>
    <source>
        <strain evidence="1 2">3937</strain>
    </source>
</reference>
<sequence>MESLFQALTCSALIESCLWTEGIVELQMSHMEKNNVRAAYTFLNRIA</sequence>
<dbReference type="AlphaFoldDB" id="E0SB36"/>
<evidence type="ECO:0000313" key="2">
    <source>
        <dbReference type="Proteomes" id="UP000006859"/>
    </source>
</evidence>
<keyword evidence="2" id="KW-1185">Reference proteome</keyword>
<protein>
    <submittedName>
        <fullName evidence="1">Integrase</fullName>
    </submittedName>
</protein>
<dbReference type="Proteomes" id="UP000006859">
    <property type="component" value="Chromosome"/>
</dbReference>
<evidence type="ECO:0000313" key="1">
    <source>
        <dbReference type="EMBL" id="ADM97134.1"/>
    </source>
</evidence>
<organism evidence="1 2">
    <name type="scientific">Dickeya dadantii (strain 3937)</name>
    <name type="common">Erwinia chrysanthemi (strain 3937)</name>
    <dbReference type="NCBI Taxonomy" id="198628"/>
    <lineage>
        <taxon>Bacteria</taxon>
        <taxon>Pseudomonadati</taxon>
        <taxon>Pseudomonadota</taxon>
        <taxon>Gammaproteobacteria</taxon>
        <taxon>Enterobacterales</taxon>
        <taxon>Pectobacteriaceae</taxon>
        <taxon>Dickeya</taxon>
    </lineage>
</organism>